<proteinExistence type="predicted"/>
<dbReference type="STRING" id="247279.NIES1031_20805"/>
<keyword evidence="2" id="KW-1185">Reference proteome</keyword>
<dbReference type="InterPro" id="IPR052918">
    <property type="entry name" value="Motility_Chemotaxis_Reg"/>
</dbReference>
<protein>
    <recommendedName>
        <fullName evidence="3">Bulb-type lectin domain-containing protein</fullName>
    </recommendedName>
</protein>
<dbReference type="PANTHER" id="PTHR35580:SF1">
    <property type="entry name" value="PHYTASE-LIKE DOMAIN-CONTAINING PROTEIN"/>
    <property type="match status" value="1"/>
</dbReference>
<dbReference type="AlphaFoldDB" id="A0A1U7HF01"/>
<evidence type="ECO:0008006" key="3">
    <source>
        <dbReference type="Google" id="ProtNLM"/>
    </source>
</evidence>
<comment type="caution">
    <text evidence="1">The sequence shown here is derived from an EMBL/GenBank/DDBJ whole genome shotgun (WGS) entry which is preliminary data.</text>
</comment>
<dbReference type="InterPro" id="IPR010620">
    <property type="entry name" value="SBBP_repeat"/>
</dbReference>
<evidence type="ECO:0000313" key="1">
    <source>
        <dbReference type="EMBL" id="OKH22125.1"/>
    </source>
</evidence>
<dbReference type="Gene3D" id="2.80.10.50">
    <property type="match status" value="1"/>
</dbReference>
<sequence>MRVTPAVTNSTNYTLTIATPPISSSLEWVKQLGTASNFDSAKDVAVDGSGNVYVVGETPGQLLGNNAGFTDGFLAKYNSSGTLQWIREIETWTNDDVNAVAVDGSGNVYIGGSGSSAAVAANVSGDAFIAKYDGNGNQTWLRRLGATIGLGGHAQVNDLTVDVAGILYVTGTANSGSTNFDAFVGKYRTSNGATQWFKRVGTPNSNAWDEGYGIAVDRTGAVYISGRTAGNLGATNAGSDDAFLVKYNSTGTQQWIRQFGLKSNDSGNGVAVDASGNVYVTGNSFGNLGGTGTGQSYLTKFGSNGSRLWTTQFGGNLPTGASDVKVDASGNIYVAGASQNSFGSTAYGTWDAYFLQFNSNGVMQQGTTLGTTSTDRASGIALDSLGNVYITGTTFGTLADASAGGTDVFVAKF</sequence>
<accession>A0A1U7HF01</accession>
<dbReference type="PANTHER" id="PTHR35580">
    <property type="entry name" value="CELL SURFACE GLYCOPROTEIN (S-LAYER PROTEIN)-LIKE PROTEIN"/>
    <property type="match status" value="1"/>
</dbReference>
<name>A0A1U7HF01_9CHRO</name>
<evidence type="ECO:0000313" key="2">
    <source>
        <dbReference type="Proteomes" id="UP000185984"/>
    </source>
</evidence>
<dbReference type="Gene3D" id="2.40.10.500">
    <property type="match status" value="2"/>
</dbReference>
<dbReference type="SUPFAM" id="SSF63829">
    <property type="entry name" value="Calcium-dependent phosphotriesterase"/>
    <property type="match status" value="1"/>
</dbReference>
<reference evidence="1 2" key="1">
    <citation type="submission" date="2016-11" db="EMBL/GenBank/DDBJ databases">
        <title>Draft Genome Sequences of Nine Cyanobacterial Strains from Diverse Habitats.</title>
        <authorList>
            <person name="Zhu T."/>
            <person name="Hou S."/>
            <person name="Lu X."/>
            <person name="Hess W.R."/>
        </authorList>
    </citation>
    <scope>NUCLEOTIDE SEQUENCE [LARGE SCALE GENOMIC DNA]</scope>
    <source>
        <strain evidence="1 2">5.2 s.c.1</strain>
    </source>
</reference>
<gene>
    <name evidence="1" type="ORF">NIES1031_20805</name>
</gene>
<organism evidence="1 2">
    <name type="scientific">Chroogloeocystis siderophila 5.2 s.c.1</name>
    <dbReference type="NCBI Taxonomy" id="247279"/>
    <lineage>
        <taxon>Bacteria</taxon>
        <taxon>Bacillati</taxon>
        <taxon>Cyanobacteriota</taxon>
        <taxon>Cyanophyceae</taxon>
        <taxon>Oscillatoriophycideae</taxon>
        <taxon>Chroococcales</taxon>
        <taxon>Chroococcaceae</taxon>
        <taxon>Chroogloeocystis</taxon>
    </lineage>
</organism>
<dbReference type="Pfam" id="PF06739">
    <property type="entry name" value="SBBP"/>
    <property type="match status" value="6"/>
</dbReference>
<dbReference type="EMBL" id="MRCC01000022">
    <property type="protein sequence ID" value="OKH22125.1"/>
    <property type="molecule type" value="Genomic_DNA"/>
</dbReference>
<dbReference type="Proteomes" id="UP000185984">
    <property type="component" value="Unassembled WGS sequence"/>
</dbReference>